<comment type="caution">
    <text evidence="5">The sequence shown here is derived from an EMBL/GenBank/DDBJ whole genome shotgun (WGS) entry which is preliminary data.</text>
</comment>
<dbReference type="InterPro" id="IPR036291">
    <property type="entry name" value="NAD(P)-bd_dom_sf"/>
</dbReference>
<feature type="transmembrane region" description="Helical" evidence="4">
    <location>
        <begin position="12"/>
        <end position="28"/>
    </location>
</feature>
<proteinExistence type="inferred from homology"/>
<dbReference type="SUPFAM" id="SSF51735">
    <property type="entry name" value="NAD(P)-binding Rossmann-fold domains"/>
    <property type="match status" value="1"/>
</dbReference>
<dbReference type="Proteomes" id="UP000031737">
    <property type="component" value="Unassembled WGS sequence"/>
</dbReference>
<dbReference type="GO" id="GO:0005783">
    <property type="term" value="C:endoplasmic reticulum"/>
    <property type="evidence" value="ECO:0007669"/>
    <property type="project" value="UniProtKB-SubCell"/>
</dbReference>
<dbReference type="PROSITE" id="PS00061">
    <property type="entry name" value="ADH_SHORT"/>
    <property type="match status" value="1"/>
</dbReference>
<evidence type="ECO:0000256" key="2">
    <source>
        <dbReference type="ARBA" id="ARBA00006484"/>
    </source>
</evidence>
<dbReference type="InterPro" id="IPR051019">
    <property type="entry name" value="VLCFA-Steroid_DH"/>
</dbReference>
<protein>
    <submittedName>
        <fullName evidence="5">Uncharacterized protein</fullName>
    </submittedName>
</protein>
<dbReference type="EMBL" id="AUPL01002893">
    <property type="protein sequence ID" value="ESL09385.1"/>
    <property type="molecule type" value="Genomic_DNA"/>
</dbReference>
<dbReference type="OrthoDB" id="5545019at2759"/>
<comment type="similarity">
    <text evidence="2">Belongs to the short-chain dehydrogenases/reductases (SDR) family.</text>
</comment>
<evidence type="ECO:0000256" key="3">
    <source>
        <dbReference type="ARBA" id="ARBA00023002"/>
    </source>
</evidence>
<dbReference type="CDD" id="cd05356">
    <property type="entry name" value="17beta-HSD1_like_SDR_c"/>
    <property type="match status" value="1"/>
</dbReference>
<dbReference type="PIRSF" id="PIRSF000126">
    <property type="entry name" value="11-beta-HSD1"/>
    <property type="match status" value="1"/>
</dbReference>
<dbReference type="Gene3D" id="3.40.50.720">
    <property type="entry name" value="NAD(P)-binding Rossmann-like Domain"/>
    <property type="match status" value="1"/>
</dbReference>
<keyword evidence="6" id="KW-1185">Reference proteome</keyword>
<reference evidence="5 6" key="1">
    <citation type="submission" date="2013-07" db="EMBL/GenBank/DDBJ databases">
        <authorList>
            <person name="Stoco P.H."/>
            <person name="Wagner G."/>
            <person name="Gerber A."/>
            <person name="Zaha A."/>
            <person name="Thompson C."/>
            <person name="Bartholomeu D.C."/>
            <person name="Luckemeyer D.D."/>
            <person name="Bahia D."/>
            <person name="Loreto E."/>
            <person name="Prestes E.B."/>
            <person name="Lima F.M."/>
            <person name="Rodrigues-Luiz G."/>
            <person name="Vallejo G.A."/>
            <person name="Filho J.F."/>
            <person name="Monteiro K.M."/>
            <person name="Tyler K.M."/>
            <person name="de Almeida L.G."/>
            <person name="Ortiz M.F."/>
            <person name="Siervo M.A."/>
            <person name="de Moraes M.H."/>
            <person name="Cunha O.L."/>
            <person name="Mendonca-Neto R."/>
            <person name="Silva R."/>
            <person name="Teixeira S.M."/>
            <person name="Murta S.M."/>
            <person name="Sincero T.C."/>
            <person name="Mendes T.A."/>
            <person name="Urmenyi T.P."/>
            <person name="Silva V.G."/>
            <person name="da Rocha W.D."/>
            <person name="Andersson B."/>
            <person name="Romanha A.J."/>
            <person name="Steindel M."/>
            <person name="de Vasconcelos A.T."/>
            <person name="Grisard E.C."/>
        </authorList>
    </citation>
    <scope>NUCLEOTIDE SEQUENCE [LARGE SCALE GENOMIC DNA]</scope>
    <source>
        <strain evidence="5 6">SC58</strain>
    </source>
</reference>
<dbReference type="GO" id="GO:0016491">
    <property type="term" value="F:oxidoreductase activity"/>
    <property type="evidence" value="ECO:0007669"/>
    <property type="project" value="UniProtKB-KW"/>
</dbReference>
<evidence type="ECO:0000313" key="6">
    <source>
        <dbReference type="Proteomes" id="UP000031737"/>
    </source>
</evidence>
<dbReference type="InterPro" id="IPR002347">
    <property type="entry name" value="SDR_fam"/>
</dbReference>
<dbReference type="VEuPathDB" id="TriTrypDB:TRSC58_02893"/>
<dbReference type="InterPro" id="IPR020904">
    <property type="entry name" value="Sc_DH/Rdtase_CS"/>
</dbReference>
<dbReference type="AlphaFoldDB" id="A0A061J4X4"/>
<keyword evidence="4" id="KW-0812">Transmembrane</keyword>
<sequence>MRSSHHGRCQLVFSLIIIITTTNFYFYLPNMALLCSCLAYIGALFVTVVLYRVVNFVYVNLLASTDLKRRYAKAGDWAIVTGATEGIGYAMTMELARRGFNVCVIARTKSKLDEVVAEAEKKGVRGKAVTFDFAAADATEYKRLFAELDSLQVALLVNNVGVNYPYANFFDEAAEEDDMRMLKVNCEASLRMTRFVVPRMKAKRSGGIVMLASISAITPAPMLAAYAGTKAFSISFGQALAYELKPFGIDVLVATPSLVVSKMTQGVSTRKPKESFMMVNAAAMARQTLNKLGIVTRTTGHLNHALMELITKNIPESWLANYVLTLHKTVKKRAERQRPQ</sequence>
<evidence type="ECO:0000256" key="1">
    <source>
        <dbReference type="ARBA" id="ARBA00004240"/>
    </source>
</evidence>
<organism evidence="5 6">
    <name type="scientific">Trypanosoma rangeli SC58</name>
    <dbReference type="NCBI Taxonomy" id="429131"/>
    <lineage>
        <taxon>Eukaryota</taxon>
        <taxon>Discoba</taxon>
        <taxon>Euglenozoa</taxon>
        <taxon>Kinetoplastea</taxon>
        <taxon>Metakinetoplastina</taxon>
        <taxon>Trypanosomatida</taxon>
        <taxon>Trypanosomatidae</taxon>
        <taxon>Trypanosoma</taxon>
        <taxon>Herpetosoma</taxon>
    </lineage>
</organism>
<gene>
    <name evidence="5" type="ORF">TRSC58_02893</name>
</gene>
<dbReference type="PANTHER" id="PTHR43899">
    <property type="entry name" value="RH59310P"/>
    <property type="match status" value="1"/>
</dbReference>
<evidence type="ECO:0000313" key="5">
    <source>
        <dbReference type="EMBL" id="ESL09385.1"/>
    </source>
</evidence>
<feature type="transmembrane region" description="Helical" evidence="4">
    <location>
        <begin position="40"/>
        <end position="63"/>
    </location>
</feature>
<name>A0A061J4X4_TRYRA</name>
<dbReference type="PANTHER" id="PTHR43899:SF13">
    <property type="entry name" value="RH59310P"/>
    <property type="match status" value="1"/>
</dbReference>
<feature type="transmembrane region" description="Helical" evidence="4">
    <location>
        <begin position="208"/>
        <end position="228"/>
    </location>
</feature>
<dbReference type="PRINTS" id="PR00081">
    <property type="entry name" value="GDHRDH"/>
</dbReference>
<keyword evidence="3" id="KW-0560">Oxidoreductase</keyword>
<keyword evidence="4" id="KW-0472">Membrane</keyword>
<keyword evidence="4" id="KW-1133">Transmembrane helix</keyword>
<dbReference type="Pfam" id="PF00106">
    <property type="entry name" value="adh_short"/>
    <property type="match status" value="1"/>
</dbReference>
<comment type="subcellular location">
    <subcellularLocation>
        <location evidence="1">Endoplasmic reticulum</location>
    </subcellularLocation>
</comment>
<evidence type="ECO:0000256" key="4">
    <source>
        <dbReference type="SAM" id="Phobius"/>
    </source>
</evidence>
<accession>A0A061J4X4</accession>